<protein>
    <submittedName>
        <fullName evidence="3">Cation/multidrug efflux pump</fullName>
    </submittedName>
</protein>
<dbReference type="EMBL" id="CP003156">
    <property type="protein sequence ID" value="AEV31470.1"/>
    <property type="molecule type" value="Genomic_DNA"/>
</dbReference>
<evidence type="ECO:0000256" key="1">
    <source>
        <dbReference type="SAM" id="MobiDB-lite"/>
    </source>
</evidence>
<dbReference type="Gene3D" id="1.20.1640.10">
    <property type="entry name" value="Multidrug efflux transporter AcrB transmembrane domain"/>
    <property type="match status" value="2"/>
</dbReference>
<dbReference type="PRINTS" id="PR00702">
    <property type="entry name" value="ACRIFLAVINRP"/>
</dbReference>
<dbReference type="Gene3D" id="3.30.2090.10">
    <property type="entry name" value="Multidrug efflux transporter AcrB TolC docking domain, DN and DC subdomains"/>
    <property type="match status" value="2"/>
</dbReference>
<feature type="transmembrane region" description="Helical" evidence="2">
    <location>
        <begin position="431"/>
        <end position="451"/>
    </location>
</feature>
<dbReference type="PANTHER" id="PTHR32063:SF0">
    <property type="entry name" value="SWARMING MOTILITY PROTEIN SWRC"/>
    <property type="match status" value="1"/>
</dbReference>
<gene>
    <name evidence="3" type="ordered locus">Oweho_0452</name>
</gene>
<dbReference type="Proteomes" id="UP000005631">
    <property type="component" value="Chromosome"/>
</dbReference>
<accession>G8QZ87</accession>
<reference evidence="3 4" key="1">
    <citation type="journal article" date="2012" name="Stand. Genomic Sci.">
        <title>Genome sequence of the orange-pigmented seawater bacterium Owenweeksia hongkongensis type strain (UST20020801(T)).</title>
        <authorList>
            <person name="Riedel T."/>
            <person name="Held B."/>
            <person name="Nolan M."/>
            <person name="Lucas S."/>
            <person name="Lapidus A."/>
            <person name="Tice H."/>
            <person name="Del Rio T.G."/>
            <person name="Cheng J.F."/>
            <person name="Han C."/>
            <person name="Tapia R."/>
            <person name="Goodwin L.A."/>
            <person name="Pitluck S."/>
            <person name="Liolios K."/>
            <person name="Mavromatis K."/>
            <person name="Pagani I."/>
            <person name="Ivanova N."/>
            <person name="Mikhailova N."/>
            <person name="Pati A."/>
            <person name="Chen A."/>
            <person name="Palaniappan K."/>
            <person name="Rohde M."/>
            <person name="Tindall B.J."/>
            <person name="Detter J.C."/>
            <person name="Goker M."/>
            <person name="Woyke T."/>
            <person name="Bristow J."/>
            <person name="Eisen J.A."/>
            <person name="Markowitz V."/>
            <person name="Hugenholtz P."/>
            <person name="Klenk H.P."/>
            <person name="Kyrpides N.C."/>
        </authorList>
    </citation>
    <scope>NUCLEOTIDE SEQUENCE</scope>
    <source>
        <strain evidence="4">DSM 17368 / JCM 12287 / NRRL B-23963</strain>
    </source>
</reference>
<dbReference type="InterPro" id="IPR027463">
    <property type="entry name" value="AcrB_DN_DC_subdom"/>
</dbReference>
<keyword evidence="2" id="KW-1133">Transmembrane helix</keyword>
<dbReference type="Pfam" id="PF00873">
    <property type="entry name" value="ACR_tran"/>
    <property type="match status" value="1"/>
</dbReference>
<dbReference type="PATRIC" id="fig|926562.3.peg.467"/>
<keyword evidence="2" id="KW-0812">Transmembrane</keyword>
<feature type="transmembrane region" description="Helical" evidence="2">
    <location>
        <begin position="962"/>
        <end position="981"/>
    </location>
</feature>
<organism evidence="3 4">
    <name type="scientific">Owenweeksia hongkongensis (strain DSM 17368 / CIP 108786 / JCM 12287 / NRRL B-23963 / UST20020801)</name>
    <dbReference type="NCBI Taxonomy" id="926562"/>
    <lineage>
        <taxon>Bacteria</taxon>
        <taxon>Pseudomonadati</taxon>
        <taxon>Bacteroidota</taxon>
        <taxon>Flavobacteriia</taxon>
        <taxon>Flavobacteriales</taxon>
        <taxon>Owenweeksiaceae</taxon>
        <taxon>Owenweeksia</taxon>
    </lineage>
</organism>
<feature type="compositionally biased region" description="Acidic residues" evidence="1">
    <location>
        <begin position="1061"/>
        <end position="1070"/>
    </location>
</feature>
<dbReference type="eggNOG" id="COG0841">
    <property type="taxonomic scope" value="Bacteria"/>
</dbReference>
<dbReference type="HOGENOM" id="CLU_002755_1_2_10"/>
<evidence type="ECO:0000313" key="4">
    <source>
        <dbReference type="Proteomes" id="UP000005631"/>
    </source>
</evidence>
<dbReference type="SUPFAM" id="SSF82714">
    <property type="entry name" value="Multidrug efflux transporter AcrB TolC docking domain, DN and DC subdomains"/>
    <property type="match status" value="2"/>
</dbReference>
<dbReference type="KEGG" id="oho:Oweho_0452"/>
<dbReference type="RefSeq" id="WP_014200831.1">
    <property type="nucleotide sequence ID" value="NC_016599.1"/>
</dbReference>
<dbReference type="GO" id="GO:0005886">
    <property type="term" value="C:plasma membrane"/>
    <property type="evidence" value="ECO:0007669"/>
    <property type="project" value="TreeGrafter"/>
</dbReference>
<feature type="compositionally biased region" description="Basic and acidic residues" evidence="1">
    <location>
        <begin position="1040"/>
        <end position="1052"/>
    </location>
</feature>
<keyword evidence="4" id="KW-1185">Reference proteome</keyword>
<feature type="transmembrane region" description="Helical" evidence="2">
    <location>
        <begin position="860"/>
        <end position="883"/>
    </location>
</feature>
<keyword evidence="2" id="KW-0472">Membrane</keyword>
<dbReference type="Gene3D" id="3.30.70.1430">
    <property type="entry name" value="Multidrug efflux transporter AcrB pore domain"/>
    <property type="match status" value="2"/>
</dbReference>
<feature type="transmembrane region" description="Helical" evidence="2">
    <location>
        <begin position="531"/>
        <end position="553"/>
    </location>
</feature>
<dbReference type="AlphaFoldDB" id="G8QZ87"/>
<dbReference type="SUPFAM" id="SSF82693">
    <property type="entry name" value="Multidrug efflux transporter AcrB pore domain, PN1, PN2, PC1 and PC2 subdomains"/>
    <property type="match status" value="3"/>
</dbReference>
<feature type="transmembrane region" description="Helical" evidence="2">
    <location>
        <begin position="890"/>
        <end position="910"/>
    </location>
</feature>
<feature type="transmembrane region" description="Helical" evidence="2">
    <location>
        <begin position="386"/>
        <end position="411"/>
    </location>
</feature>
<dbReference type="STRING" id="926562.Oweho_0452"/>
<feature type="region of interest" description="Disordered" evidence="1">
    <location>
        <begin position="1039"/>
        <end position="1070"/>
    </location>
</feature>
<feature type="transmembrane region" description="Helical" evidence="2">
    <location>
        <begin position="916"/>
        <end position="941"/>
    </location>
</feature>
<dbReference type="OrthoDB" id="9757876at2"/>
<feature type="transmembrane region" description="Helical" evidence="2">
    <location>
        <begin position="334"/>
        <end position="353"/>
    </location>
</feature>
<evidence type="ECO:0000313" key="3">
    <source>
        <dbReference type="EMBL" id="AEV31470.1"/>
    </source>
</evidence>
<dbReference type="GO" id="GO:0042910">
    <property type="term" value="F:xenobiotic transmembrane transporter activity"/>
    <property type="evidence" value="ECO:0007669"/>
    <property type="project" value="TreeGrafter"/>
</dbReference>
<feature type="transmembrane region" description="Helical" evidence="2">
    <location>
        <begin position="993"/>
        <end position="1018"/>
    </location>
</feature>
<dbReference type="Gene3D" id="3.30.70.1440">
    <property type="entry name" value="Multidrug efflux transporter AcrB pore domain"/>
    <property type="match status" value="1"/>
</dbReference>
<dbReference type="Gene3D" id="3.30.70.1320">
    <property type="entry name" value="Multidrug efflux transporter AcrB pore domain like"/>
    <property type="match status" value="1"/>
</dbReference>
<dbReference type="InterPro" id="IPR001036">
    <property type="entry name" value="Acrflvin-R"/>
</dbReference>
<name>G8QZ87_OWEHD</name>
<feature type="transmembrane region" description="Helical" evidence="2">
    <location>
        <begin position="463"/>
        <end position="486"/>
    </location>
</feature>
<feature type="transmembrane region" description="Helical" evidence="2">
    <location>
        <begin position="360"/>
        <end position="380"/>
    </location>
</feature>
<dbReference type="PANTHER" id="PTHR32063">
    <property type="match status" value="1"/>
</dbReference>
<dbReference type="SUPFAM" id="SSF82866">
    <property type="entry name" value="Multidrug efflux transporter AcrB transmembrane domain"/>
    <property type="match status" value="2"/>
</dbReference>
<evidence type="ECO:0000256" key="2">
    <source>
        <dbReference type="SAM" id="Phobius"/>
    </source>
</evidence>
<proteinExistence type="predicted"/>
<sequence length="1070" mass="116033">MQIVKTSIKRPTMVVVIFTILLALGAFSYTKLNYELIPKITRPVVSVTTIYPGASPYEVENSVTKNIEDAVSSMEGIKKITSTSMESVSSVVIELEQSMDVDVSLQEAQRKINSMINDLPEDVETPSLGKFDFSDLPIMRLGVSGNLSPTELYDLVDNKIAPALSKLPGVAQVNILGGQEREVRVNVNEEKLSGYNLSILQVSQAINNANLDFPTGKIKDGGKQTTIRLSGKYSSVDQMKDLVIVRDQDGSVVHLSDVADVEDTKKDAEIYSRIDGENSIGLTIQKQSDANAVEISELAYKEMASLSELYAKNGIDFKVASDSSEFTLEAANGVMHDLMIAIVLVALIMLLFLHSFRTAIIVMVSVPMSIIATLTAMYLFGFSLNLMSLLALSLVVGILVDDAIVVIENIYRHLEMGKSKFQAAYDGVREIGTTVVSITLVIIAVFLPIALTGGTVGDLLLQFSGTVAVSTALSLLVAFTVIPLLASRFAKVEHIKETSLIGKVVNGFEGIVNSFEKGMSNALEWSFNHKAIVLVSTLVLFFSSFALVGFGFIGSEFVASGDRGEFIIELEMPKKSTLENTNFATRKIERFISQYPEVESINTTVGQGNGAMSASTSEPYKAQVSVKLVEKDKRNVSSEVLAREIKIALEETIPGGKIKSIPVSIMGTADDAPIQVILSGSELDTLLTYSKKVMADIGAIEGTAQIETSVDEGNPEVKVEVDRDKMAELGLSLEVVGGSMQTAFSGTQDTKFRDGENEYDITIQLDEFDRASANDIRNLSFINNRGEVIRLGQFAKVVDGAGPSKLERLDKSSTVTVKAQVIGRPVGTVGTEVDQMMAGMDLPAGVSYQMGGQLEQQGEAFGSLFFALFASLALVYLIMVALYDSYAYPFVVMFSLPLAVIGALLALALTNSSLSIFSILGMIMLIGLVAKNAILVVDFTNQLKAAGLEVKQALMKATQTRIRPILMTTLAMAIGMLPIALADGPGAEWKNGLAWVLIGGLTSSMFLTLIVVPVIYYLMDRVLAKFGWDKELVIELDESPMEHNSEVEESLKEAQLTSQEKEEEEPEFVW</sequence>